<evidence type="ECO:0000259" key="5">
    <source>
        <dbReference type="SMART" id="SM00849"/>
    </source>
</evidence>
<evidence type="ECO:0000256" key="4">
    <source>
        <dbReference type="ARBA" id="ARBA00022833"/>
    </source>
</evidence>
<name>A0ABM6D6N0_9BACL</name>
<keyword evidence="2" id="KW-0479">Metal-binding</keyword>
<accession>A0ABM6D6N0</accession>
<dbReference type="RefSeq" id="WP_065536927.1">
    <property type="nucleotide sequence ID" value="NZ_CP016534.2"/>
</dbReference>
<proteinExistence type="inferred from homology"/>
<feature type="domain" description="Metallo-beta-lactamase" evidence="5">
    <location>
        <begin position="50"/>
        <end position="240"/>
    </location>
</feature>
<dbReference type="Gene3D" id="3.60.15.10">
    <property type="entry name" value="Ribonuclease Z/Hydroxyacylglutathione hydrolase-like"/>
    <property type="match status" value="1"/>
</dbReference>
<dbReference type="PANTHER" id="PTHR42978">
    <property type="entry name" value="QUORUM-QUENCHING LACTONASE YTNP-RELATED-RELATED"/>
    <property type="match status" value="1"/>
</dbReference>
<dbReference type="Pfam" id="PF00753">
    <property type="entry name" value="Lactamase_B"/>
    <property type="match status" value="1"/>
</dbReference>
<comment type="similarity">
    <text evidence="1">Belongs to the metallo-beta-lactamase superfamily.</text>
</comment>
<evidence type="ECO:0000256" key="3">
    <source>
        <dbReference type="ARBA" id="ARBA00022801"/>
    </source>
</evidence>
<keyword evidence="7" id="KW-1185">Reference proteome</keyword>
<organism evidence="6 7">
    <name type="scientific">Planococcus antarcticus DSM 14505</name>
    <dbReference type="NCBI Taxonomy" id="1185653"/>
    <lineage>
        <taxon>Bacteria</taxon>
        <taxon>Bacillati</taxon>
        <taxon>Bacillota</taxon>
        <taxon>Bacilli</taxon>
        <taxon>Bacillales</taxon>
        <taxon>Caryophanaceae</taxon>
        <taxon>Planococcus</taxon>
    </lineage>
</organism>
<dbReference type="EMBL" id="CP016534">
    <property type="protein sequence ID" value="ANU11068.1"/>
    <property type="molecule type" value="Genomic_DNA"/>
</dbReference>
<keyword evidence="4" id="KW-0862">Zinc</keyword>
<evidence type="ECO:0000313" key="7">
    <source>
        <dbReference type="Proteomes" id="UP000092661"/>
    </source>
</evidence>
<keyword evidence="3" id="KW-0378">Hydrolase</keyword>
<dbReference type="InterPro" id="IPR036866">
    <property type="entry name" value="RibonucZ/Hydroxyglut_hydro"/>
</dbReference>
<evidence type="ECO:0000256" key="2">
    <source>
        <dbReference type="ARBA" id="ARBA00022723"/>
    </source>
</evidence>
<dbReference type="SMART" id="SM00849">
    <property type="entry name" value="Lactamase_B"/>
    <property type="match status" value="1"/>
</dbReference>
<evidence type="ECO:0000313" key="6">
    <source>
        <dbReference type="EMBL" id="ANU11068.1"/>
    </source>
</evidence>
<reference evidence="6" key="1">
    <citation type="submission" date="2016-10" db="EMBL/GenBank/DDBJ databases">
        <authorList>
            <person name="See-Too W.S."/>
        </authorList>
    </citation>
    <scope>NUCLEOTIDE SEQUENCE</scope>
    <source>
        <strain evidence="6">DSM 14505</strain>
    </source>
</reference>
<evidence type="ECO:0000256" key="1">
    <source>
        <dbReference type="ARBA" id="ARBA00007749"/>
    </source>
</evidence>
<dbReference type="PANTHER" id="PTHR42978:SF6">
    <property type="entry name" value="QUORUM-QUENCHING LACTONASE YTNP-RELATED"/>
    <property type="match status" value="1"/>
</dbReference>
<dbReference type="InterPro" id="IPR051013">
    <property type="entry name" value="MBL_superfamily_lactonases"/>
</dbReference>
<dbReference type="InterPro" id="IPR001279">
    <property type="entry name" value="Metallo-B-lactamas"/>
</dbReference>
<dbReference type="SUPFAM" id="SSF56281">
    <property type="entry name" value="Metallo-hydrolase/oxidoreductase"/>
    <property type="match status" value="1"/>
</dbReference>
<dbReference type="CDD" id="cd07720">
    <property type="entry name" value="OPHC2-like_MBL-fold"/>
    <property type="match status" value="1"/>
</dbReference>
<sequence length="263" mass="29385">MKINDNWHFQVGEFKLIALSDGAFPVSKEFFFSNTPQDIIEHIPEEFNAPLNFLLIDTGEKKILIDAGFGEEYLPTGGYLLRQLQQEGIRPEDIHTIIITHGHLDHIGGLSQNGKPVFSNAEHLITAEEWNYWSKHPETTESMTLAALKGQITFIHSNFHICRGISVKHTPGHTEGHLTVSIESQGTRLLVASDILNDPVTLSHPASHIAAELDPGKGMETRQAFLQEAHEQSAQVFACHYPFPGLGKVKKVEGQWTWVPLDN</sequence>
<dbReference type="Proteomes" id="UP000092661">
    <property type="component" value="Chromosome"/>
</dbReference>
<protein>
    <recommendedName>
        <fullName evidence="5">Metallo-beta-lactamase domain-containing protein</fullName>
    </recommendedName>
</protein>
<gene>
    <name evidence="6" type="ORF">BBH88_12550</name>
</gene>